<keyword evidence="3" id="KW-1185">Reference proteome</keyword>
<dbReference type="Proteomes" id="UP000247498">
    <property type="component" value="Unassembled WGS sequence"/>
</dbReference>
<comment type="caution">
    <text evidence="2">The sequence shown here is derived from an EMBL/GenBank/DDBJ whole genome shotgun (WGS) entry which is preliminary data.</text>
</comment>
<reference evidence="2 3" key="1">
    <citation type="journal article" date="2018" name="Sci. Rep.">
        <title>Raphidocelis subcapitata (=Pseudokirchneriella subcapitata) provides an insight into genome evolution and environmental adaptations in the Sphaeropleales.</title>
        <authorList>
            <person name="Suzuki S."/>
            <person name="Yamaguchi H."/>
            <person name="Nakajima N."/>
            <person name="Kawachi M."/>
        </authorList>
    </citation>
    <scope>NUCLEOTIDE SEQUENCE [LARGE SCALE GENOMIC DNA]</scope>
    <source>
        <strain evidence="2 3">NIES-35</strain>
    </source>
</reference>
<dbReference type="AlphaFoldDB" id="A0A2V0NSS4"/>
<feature type="transmembrane region" description="Helical" evidence="1">
    <location>
        <begin position="282"/>
        <end position="301"/>
    </location>
</feature>
<dbReference type="OrthoDB" id="536576at2759"/>
<sequence>MGLPPSVATARVARSVAYLVNVQSVGLCLVGCAAVAACARLQLSFALDISVVVFGVTFALTFSITQAYQRRERALTTLAELKASIVTLYWQHRDWAQGPEYPASLGDDTTVWAREFASVALEFLDALQHYLVAADGYEGVGEVRLAAKRNATAHLLLGNAVLQHDVLGDTFIERVQRISSNLPGHPFLMRAYAALSKMSVMNEWLTHKAGYTRGGEGGMSRSAQYLRYLVAQMEQLRMIKIYRTPVMLRHACTVLVHVLTVLLAPYFQHAGRCDAGFPGPCPAPYIMACLWVLVTTLLLNVQASNEHPLDMTGIDDVFVELAGEFGDVLENTGRGTPVITGDACCFDVWREQFAARWGAAAAAAGG</sequence>
<dbReference type="PANTHER" id="PTHR36970">
    <property type="entry name" value="UNNAMED PRODUCT"/>
    <property type="match status" value="1"/>
</dbReference>
<keyword evidence="1" id="KW-0812">Transmembrane</keyword>
<protein>
    <submittedName>
        <fullName evidence="2">Uncharacterized protein</fullName>
    </submittedName>
</protein>
<dbReference type="InParanoid" id="A0A2V0NSS4"/>
<gene>
    <name evidence="2" type="ORF">Rsub_02984</name>
</gene>
<keyword evidence="1" id="KW-1133">Transmembrane helix</keyword>
<feature type="transmembrane region" description="Helical" evidence="1">
    <location>
        <begin position="246"/>
        <end position="267"/>
    </location>
</feature>
<dbReference type="EMBL" id="BDRX01000019">
    <property type="protein sequence ID" value="GBF90684.1"/>
    <property type="molecule type" value="Genomic_DNA"/>
</dbReference>
<proteinExistence type="predicted"/>
<accession>A0A2V0NSS4</accession>
<evidence type="ECO:0000313" key="3">
    <source>
        <dbReference type="Proteomes" id="UP000247498"/>
    </source>
</evidence>
<evidence type="ECO:0000313" key="2">
    <source>
        <dbReference type="EMBL" id="GBF90684.1"/>
    </source>
</evidence>
<organism evidence="2 3">
    <name type="scientific">Raphidocelis subcapitata</name>
    <dbReference type="NCBI Taxonomy" id="307507"/>
    <lineage>
        <taxon>Eukaryota</taxon>
        <taxon>Viridiplantae</taxon>
        <taxon>Chlorophyta</taxon>
        <taxon>core chlorophytes</taxon>
        <taxon>Chlorophyceae</taxon>
        <taxon>CS clade</taxon>
        <taxon>Sphaeropleales</taxon>
        <taxon>Selenastraceae</taxon>
        <taxon>Raphidocelis</taxon>
    </lineage>
</organism>
<feature type="transmembrane region" description="Helical" evidence="1">
    <location>
        <begin position="43"/>
        <end position="64"/>
    </location>
</feature>
<name>A0A2V0NSS4_9CHLO</name>
<keyword evidence="1" id="KW-0472">Membrane</keyword>
<evidence type="ECO:0000256" key="1">
    <source>
        <dbReference type="SAM" id="Phobius"/>
    </source>
</evidence>
<dbReference type="STRING" id="307507.A0A2V0NSS4"/>
<dbReference type="PANTHER" id="PTHR36970:SF1">
    <property type="entry name" value="BESTROPHIN HOMOLOG"/>
    <property type="match status" value="1"/>
</dbReference>
<feature type="transmembrane region" description="Helical" evidence="1">
    <location>
        <begin position="16"/>
        <end position="37"/>
    </location>
</feature>